<sequence length="111" mass="13472">MGTQCQQGYTEYVQHHFMKWLDTEQVSRRMHCCKNRRVTQSTLRRGSNQDIAAPSRRSRRVVSWKIWHRRHIWRECQGDRGLRGTHTLHPDERERRAEKIISPRDRIVIII</sequence>
<proteinExistence type="predicted"/>
<reference evidence="1 2" key="1">
    <citation type="journal article" date="2016" name="PLoS Pathog.">
        <title>Biosynthesis of antibiotic leucinostatins in bio-control fungus Purpureocillium lilacinum and their inhibition on phytophthora revealed by genome mining.</title>
        <authorList>
            <person name="Wang G."/>
            <person name="Liu Z."/>
            <person name="Lin R."/>
            <person name="Li E."/>
            <person name="Mao Z."/>
            <person name="Ling J."/>
            <person name="Yang Y."/>
            <person name="Yin W.B."/>
            <person name="Xie B."/>
        </authorList>
    </citation>
    <scope>NUCLEOTIDE SEQUENCE [LARGE SCALE GENOMIC DNA]</scope>
    <source>
        <strain evidence="1">170</strain>
    </source>
</reference>
<gene>
    <name evidence="1" type="ORF">VFPPC_17591</name>
</gene>
<organism evidence="1 2">
    <name type="scientific">Pochonia chlamydosporia 170</name>
    <dbReference type="NCBI Taxonomy" id="1380566"/>
    <lineage>
        <taxon>Eukaryota</taxon>
        <taxon>Fungi</taxon>
        <taxon>Dikarya</taxon>
        <taxon>Ascomycota</taxon>
        <taxon>Pezizomycotina</taxon>
        <taxon>Sordariomycetes</taxon>
        <taxon>Hypocreomycetidae</taxon>
        <taxon>Hypocreales</taxon>
        <taxon>Clavicipitaceae</taxon>
        <taxon>Pochonia</taxon>
    </lineage>
</organism>
<protein>
    <submittedName>
        <fullName evidence="1">Uncharacterized protein</fullName>
    </submittedName>
</protein>
<dbReference type="KEGG" id="pchm:VFPPC_17591"/>
<dbReference type="Proteomes" id="UP000078397">
    <property type="component" value="Unassembled WGS sequence"/>
</dbReference>
<comment type="caution">
    <text evidence="1">The sequence shown here is derived from an EMBL/GenBank/DDBJ whole genome shotgun (WGS) entry which is preliminary data.</text>
</comment>
<evidence type="ECO:0000313" key="1">
    <source>
        <dbReference type="EMBL" id="OWT43246.1"/>
    </source>
</evidence>
<evidence type="ECO:0000313" key="2">
    <source>
        <dbReference type="Proteomes" id="UP000078397"/>
    </source>
</evidence>
<keyword evidence="2" id="KW-1185">Reference proteome</keyword>
<name>A0A219AR54_METCM</name>
<accession>A0A219AR54</accession>
<dbReference type="GeneID" id="33936534"/>
<dbReference type="EMBL" id="LSBJ02000002">
    <property type="protein sequence ID" value="OWT43246.1"/>
    <property type="molecule type" value="Genomic_DNA"/>
</dbReference>
<dbReference type="AlphaFoldDB" id="A0A219AR54"/>
<dbReference type="RefSeq" id="XP_022285686.1">
    <property type="nucleotide sequence ID" value="XM_022429287.1"/>
</dbReference>